<keyword evidence="5 13" id="KW-0349">Heme</keyword>
<organism evidence="15 16">
    <name type="scientific">Setomelanomma holmii</name>
    <dbReference type="NCBI Taxonomy" id="210430"/>
    <lineage>
        <taxon>Eukaryota</taxon>
        <taxon>Fungi</taxon>
        <taxon>Dikarya</taxon>
        <taxon>Ascomycota</taxon>
        <taxon>Pezizomycotina</taxon>
        <taxon>Dothideomycetes</taxon>
        <taxon>Pleosporomycetidae</taxon>
        <taxon>Pleosporales</taxon>
        <taxon>Pleosporineae</taxon>
        <taxon>Phaeosphaeriaceae</taxon>
        <taxon>Setomelanomma</taxon>
    </lineage>
</organism>
<dbReference type="GO" id="GO:0005506">
    <property type="term" value="F:iron ion binding"/>
    <property type="evidence" value="ECO:0007669"/>
    <property type="project" value="InterPro"/>
</dbReference>
<evidence type="ECO:0000256" key="13">
    <source>
        <dbReference type="PIRSR" id="PIRSR602401-1"/>
    </source>
</evidence>
<dbReference type="InterPro" id="IPR001128">
    <property type="entry name" value="Cyt_P450"/>
</dbReference>
<comment type="pathway">
    <text evidence="3">Mycotoxin biosynthesis.</text>
</comment>
<evidence type="ECO:0000256" key="14">
    <source>
        <dbReference type="RuleBase" id="RU000461"/>
    </source>
</evidence>
<keyword evidence="6" id="KW-0812">Transmembrane</keyword>
<evidence type="ECO:0000256" key="9">
    <source>
        <dbReference type="ARBA" id="ARBA00023002"/>
    </source>
</evidence>
<keyword evidence="12" id="KW-0472">Membrane</keyword>
<dbReference type="CDD" id="cd11061">
    <property type="entry name" value="CYP67-like"/>
    <property type="match status" value="1"/>
</dbReference>
<dbReference type="InterPro" id="IPR017972">
    <property type="entry name" value="Cyt_P450_CS"/>
</dbReference>
<comment type="caution">
    <text evidence="15">The sequence shown here is derived from an EMBL/GenBank/DDBJ whole genome shotgun (WGS) entry which is preliminary data.</text>
</comment>
<dbReference type="InterPro" id="IPR002401">
    <property type="entry name" value="Cyt_P450_E_grp-I"/>
</dbReference>
<keyword evidence="8" id="KW-1133">Transmembrane helix</keyword>
<dbReference type="OrthoDB" id="1470350at2759"/>
<gene>
    <name evidence="15" type="ORF">EK21DRAFT_99924</name>
</gene>
<dbReference type="GO" id="GO:1902181">
    <property type="term" value="P:verruculogen biosynthetic process"/>
    <property type="evidence" value="ECO:0007669"/>
    <property type="project" value="UniProtKB-ARBA"/>
</dbReference>
<evidence type="ECO:0000256" key="12">
    <source>
        <dbReference type="ARBA" id="ARBA00023136"/>
    </source>
</evidence>
<dbReference type="PRINTS" id="PR00463">
    <property type="entry name" value="EP450I"/>
</dbReference>
<comment type="similarity">
    <text evidence="4 14">Belongs to the cytochrome P450 family.</text>
</comment>
<name>A0A9P4HDP8_9PLEO</name>
<dbReference type="InterPro" id="IPR036396">
    <property type="entry name" value="Cyt_P450_sf"/>
</dbReference>
<dbReference type="Pfam" id="PF00067">
    <property type="entry name" value="p450"/>
    <property type="match status" value="1"/>
</dbReference>
<comment type="subcellular location">
    <subcellularLocation>
        <location evidence="2">Membrane</location>
    </subcellularLocation>
</comment>
<comment type="cofactor">
    <cofactor evidence="1 13">
        <name>heme</name>
        <dbReference type="ChEBI" id="CHEBI:30413"/>
    </cofactor>
</comment>
<sequence>MAAKLIHLTFIHPLSKYPGPFLAKFTDLYAAYHGWKGDIHLDMYRCHQKYGKHVRYGPNKLLINTAEALHDIHGTSSAVKPRFQKAKAYIPLIHRSPNTLTILGGKDHGRRRRLMAQGVSEKAQRGYEDRLLTHIQAFCNALYVNGKGQHRDMSQWCYHLSFDIMSDIVFSARYNLLDSKSFQYVTKAIDASNRRMSTFIQFPALAKLKTLDKYFFKDALIARNRFIKFVMQVVRERLQRRGEASDIFAHLAAAKDPETGEGFSPNEIHAESTTLIVAGSDTSSTALAGLFFYLATNETAYRKAVQEVRSTFSSRAELTMGPKLAACTYLRACVDESLRMSPPVGGALWRETMCPLIVDTETLPPGCDVGVGIYSIHHNDDYFQDPCAYRPERWLAKEECWQARKAFNPFSLGMRGCLGKGLAMTEMMLTMAMVLFVGDFRIAGGEIGRTGRGKINDEVGREREGEYQLWDFITAQKNGPVLVFEER</sequence>
<protein>
    <submittedName>
        <fullName evidence="15">Cytochrome P450 3A31</fullName>
    </submittedName>
</protein>
<dbReference type="PROSITE" id="PS00086">
    <property type="entry name" value="CYTOCHROME_P450"/>
    <property type="match status" value="1"/>
</dbReference>
<dbReference type="SUPFAM" id="SSF48264">
    <property type="entry name" value="Cytochrome P450"/>
    <property type="match status" value="1"/>
</dbReference>
<feature type="binding site" description="axial binding residue" evidence="13">
    <location>
        <position position="417"/>
    </location>
    <ligand>
        <name>heme</name>
        <dbReference type="ChEBI" id="CHEBI:30413"/>
    </ligand>
    <ligandPart>
        <name>Fe</name>
        <dbReference type="ChEBI" id="CHEBI:18248"/>
    </ligandPart>
</feature>
<dbReference type="EMBL" id="ML978183">
    <property type="protein sequence ID" value="KAF2031176.1"/>
    <property type="molecule type" value="Genomic_DNA"/>
</dbReference>
<evidence type="ECO:0000313" key="16">
    <source>
        <dbReference type="Proteomes" id="UP000799777"/>
    </source>
</evidence>
<accession>A0A9P4HDP8</accession>
<dbReference type="GO" id="GO:0004497">
    <property type="term" value="F:monooxygenase activity"/>
    <property type="evidence" value="ECO:0007669"/>
    <property type="project" value="UniProtKB-KW"/>
</dbReference>
<dbReference type="GO" id="GO:0016020">
    <property type="term" value="C:membrane"/>
    <property type="evidence" value="ECO:0007669"/>
    <property type="project" value="UniProtKB-SubCell"/>
</dbReference>
<keyword evidence="10 13" id="KW-0408">Iron</keyword>
<evidence type="ECO:0000256" key="5">
    <source>
        <dbReference type="ARBA" id="ARBA00022617"/>
    </source>
</evidence>
<keyword evidence="16" id="KW-1185">Reference proteome</keyword>
<keyword evidence="11 14" id="KW-0503">Monooxygenase</keyword>
<evidence type="ECO:0000256" key="4">
    <source>
        <dbReference type="ARBA" id="ARBA00010617"/>
    </source>
</evidence>
<dbReference type="GO" id="GO:0016705">
    <property type="term" value="F:oxidoreductase activity, acting on paired donors, with incorporation or reduction of molecular oxygen"/>
    <property type="evidence" value="ECO:0007669"/>
    <property type="project" value="InterPro"/>
</dbReference>
<evidence type="ECO:0000256" key="7">
    <source>
        <dbReference type="ARBA" id="ARBA00022723"/>
    </source>
</evidence>
<dbReference type="Proteomes" id="UP000799777">
    <property type="component" value="Unassembled WGS sequence"/>
</dbReference>
<evidence type="ECO:0000256" key="8">
    <source>
        <dbReference type="ARBA" id="ARBA00022989"/>
    </source>
</evidence>
<dbReference type="FunFam" id="1.10.630.10:FF:000063">
    <property type="entry name" value="Cytochrome P450 monooxygenase"/>
    <property type="match status" value="1"/>
</dbReference>
<keyword evidence="7 13" id="KW-0479">Metal-binding</keyword>
<evidence type="ECO:0000256" key="11">
    <source>
        <dbReference type="ARBA" id="ARBA00023033"/>
    </source>
</evidence>
<dbReference type="InterPro" id="IPR050121">
    <property type="entry name" value="Cytochrome_P450_monoxygenase"/>
</dbReference>
<evidence type="ECO:0000256" key="6">
    <source>
        <dbReference type="ARBA" id="ARBA00022692"/>
    </source>
</evidence>
<evidence type="ECO:0000256" key="10">
    <source>
        <dbReference type="ARBA" id="ARBA00023004"/>
    </source>
</evidence>
<evidence type="ECO:0000256" key="1">
    <source>
        <dbReference type="ARBA" id="ARBA00001971"/>
    </source>
</evidence>
<dbReference type="PRINTS" id="PR00385">
    <property type="entry name" value="P450"/>
</dbReference>
<dbReference type="PANTHER" id="PTHR24305">
    <property type="entry name" value="CYTOCHROME P450"/>
    <property type="match status" value="1"/>
</dbReference>
<dbReference type="AlphaFoldDB" id="A0A9P4HDP8"/>
<evidence type="ECO:0000313" key="15">
    <source>
        <dbReference type="EMBL" id="KAF2031176.1"/>
    </source>
</evidence>
<keyword evidence="9 14" id="KW-0560">Oxidoreductase</keyword>
<dbReference type="PANTHER" id="PTHR24305:SF237">
    <property type="entry name" value="CYTOCHROME P450 MONOOXYGENASE ATNE-RELATED"/>
    <property type="match status" value="1"/>
</dbReference>
<evidence type="ECO:0000256" key="2">
    <source>
        <dbReference type="ARBA" id="ARBA00004370"/>
    </source>
</evidence>
<dbReference type="Gene3D" id="1.10.630.10">
    <property type="entry name" value="Cytochrome P450"/>
    <property type="match status" value="1"/>
</dbReference>
<proteinExistence type="inferred from homology"/>
<dbReference type="GO" id="GO:0020037">
    <property type="term" value="F:heme binding"/>
    <property type="evidence" value="ECO:0007669"/>
    <property type="project" value="InterPro"/>
</dbReference>
<evidence type="ECO:0000256" key="3">
    <source>
        <dbReference type="ARBA" id="ARBA00004685"/>
    </source>
</evidence>
<reference evidence="15" key="1">
    <citation type="journal article" date="2020" name="Stud. Mycol.">
        <title>101 Dothideomycetes genomes: a test case for predicting lifestyles and emergence of pathogens.</title>
        <authorList>
            <person name="Haridas S."/>
            <person name="Albert R."/>
            <person name="Binder M."/>
            <person name="Bloem J."/>
            <person name="Labutti K."/>
            <person name="Salamov A."/>
            <person name="Andreopoulos B."/>
            <person name="Baker S."/>
            <person name="Barry K."/>
            <person name="Bills G."/>
            <person name="Bluhm B."/>
            <person name="Cannon C."/>
            <person name="Castanera R."/>
            <person name="Culley D."/>
            <person name="Daum C."/>
            <person name="Ezra D."/>
            <person name="Gonzalez J."/>
            <person name="Henrissat B."/>
            <person name="Kuo A."/>
            <person name="Liang C."/>
            <person name="Lipzen A."/>
            <person name="Lutzoni F."/>
            <person name="Magnuson J."/>
            <person name="Mondo S."/>
            <person name="Nolan M."/>
            <person name="Ohm R."/>
            <person name="Pangilinan J."/>
            <person name="Park H.-J."/>
            <person name="Ramirez L."/>
            <person name="Alfaro M."/>
            <person name="Sun H."/>
            <person name="Tritt A."/>
            <person name="Yoshinaga Y."/>
            <person name="Zwiers L.-H."/>
            <person name="Turgeon B."/>
            <person name="Goodwin S."/>
            <person name="Spatafora J."/>
            <person name="Crous P."/>
            <person name="Grigoriev I."/>
        </authorList>
    </citation>
    <scope>NUCLEOTIDE SEQUENCE</scope>
    <source>
        <strain evidence="15">CBS 110217</strain>
    </source>
</reference>